<gene>
    <name evidence="2" type="ORF">FHS19_001081</name>
</gene>
<dbReference type="InterPro" id="IPR000073">
    <property type="entry name" value="AB_hydrolase_1"/>
</dbReference>
<evidence type="ECO:0000313" key="2">
    <source>
        <dbReference type="EMBL" id="MBB3126427.1"/>
    </source>
</evidence>
<dbReference type="EMBL" id="JACHXJ010000001">
    <property type="protein sequence ID" value="MBB3126427.1"/>
    <property type="molecule type" value="Genomic_DNA"/>
</dbReference>
<reference evidence="2 3" key="1">
    <citation type="submission" date="2020-08" db="EMBL/GenBank/DDBJ databases">
        <title>Genomic Encyclopedia of Type Strains, Phase III (KMG-III): the genomes of soil and plant-associated and newly described type strains.</title>
        <authorList>
            <person name="Whitman W."/>
        </authorList>
    </citation>
    <scope>NUCLEOTIDE SEQUENCE [LARGE SCALE GENOMIC DNA]</scope>
    <source>
        <strain evidence="2 3">CECT 5831</strain>
    </source>
</reference>
<evidence type="ECO:0000313" key="3">
    <source>
        <dbReference type="Proteomes" id="UP000517523"/>
    </source>
</evidence>
<feature type="domain" description="AB hydrolase-1" evidence="1">
    <location>
        <begin position="1"/>
        <end position="46"/>
    </location>
</feature>
<evidence type="ECO:0000259" key="1">
    <source>
        <dbReference type="Pfam" id="PF00561"/>
    </source>
</evidence>
<dbReference type="AlphaFoldDB" id="A0A839TNU6"/>
<dbReference type="InterPro" id="IPR029058">
    <property type="entry name" value="AB_hydrolase_fold"/>
</dbReference>
<dbReference type="SUPFAM" id="SSF53474">
    <property type="entry name" value="alpha/beta-Hydrolases"/>
    <property type="match status" value="1"/>
</dbReference>
<comment type="caution">
    <text evidence="2">The sequence shown here is derived from an EMBL/GenBank/DDBJ whole genome shotgun (WGS) entry which is preliminary data.</text>
</comment>
<proteinExistence type="predicted"/>
<accession>A0A839TNU6</accession>
<dbReference type="Proteomes" id="UP000517523">
    <property type="component" value="Unassembled WGS sequence"/>
</dbReference>
<dbReference type="Gene3D" id="3.40.50.1820">
    <property type="entry name" value="alpha/beta hydrolase"/>
    <property type="match status" value="1"/>
</dbReference>
<sequence>MDLLKLDKVFLVGGSMGSYVAQGVAITAPERVEKLVLVTPKSNGRTSSMARLFSEHAEELKGMDTQAKVQHVSRFMFHNLSLVEKWMRHVQ</sequence>
<name>A0A839TNU6_9BACL</name>
<dbReference type="Pfam" id="PF00561">
    <property type="entry name" value="Abhydrolase_1"/>
    <property type="match status" value="1"/>
</dbReference>
<dbReference type="PRINTS" id="PR00111">
    <property type="entry name" value="ABHYDROLASE"/>
</dbReference>
<organism evidence="2 3">
    <name type="scientific">Paenibacillus rhizosphaerae</name>
    <dbReference type="NCBI Taxonomy" id="297318"/>
    <lineage>
        <taxon>Bacteria</taxon>
        <taxon>Bacillati</taxon>
        <taxon>Bacillota</taxon>
        <taxon>Bacilli</taxon>
        <taxon>Bacillales</taxon>
        <taxon>Paenibacillaceae</taxon>
        <taxon>Paenibacillus</taxon>
    </lineage>
</organism>
<protein>
    <submittedName>
        <fullName evidence="2">Pimeloyl-ACP methyl ester carboxylesterase</fullName>
    </submittedName>
</protein>